<keyword evidence="1" id="KW-0812">Transmembrane</keyword>
<evidence type="ECO:0000313" key="2">
    <source>
        <dbReference type="EMBL" id="KKN60721.1"/>
    </source>
</evidence>
<accession>A0A0F9UHK2</accession>
<evidence type="ECO:0000256" key="1">
    <source>
        <dbReference type="SAM" id="Phobius"/>
    </source>
</evidence>
<keyword evidence="1" id="KW-1133">Transmembrane helix</keyword>
<sequence>MERFVLIIGILFALEAAAAFTAAACGWEFKKGPRHAITDGVSAAIIAGFALALWVNR</sequence>
<dbReference type="EMBL" id="LAZR01000685">
    <property type="protein sequence ID" value="KKN60721.1"/>
    <property type="molecule type" value="Genomic_DNA"/>
</dbReference>
<protein>
    <submittedName>
        <fullName evidence="2">Uncharacterized protein</fullName>
    </submittedName>
</protein>
<feature type="transmembrane region" description="Helical" evidence="1">
    <location>
        <begin position="36"/>
        <end position="55"/>
    </location>
</feature>
<gene>
    <name evidence="2" type="ORF">LCGC14_0529200</name>
</gene>
<reference evidence="2" key="1">
    <citation type="journal article" date="2015" name="Nature">
        <title>Complex archaea that bridge the gap between prokaryotes and eukaryotes.</title>
        <authorList>
            <person name="Spang A."/>
            <person name="Saw J.H."/>
            <person name="Jorgensen S.L."/>
            <person name="Zaremba-Niedzwiedzka K."/>
            <person name="Martijn J."/>
            <person name="Lind A.E."/>
            <person name="van Eijk R."/>
            <person name="Schleper C."/>
            <person name="Guy L."/>
            <person name="Ettema T.J."/>
        </authorList>
    </citation>
    <scope>NUCLEOTIDE SEQUENCE</scope>
</reference>
<organism evidence="2">
    <name type="scientific">marine sediment metagenome</name>
    <dbReference type="NCBI Taxonomy" id="412755"/>
    <lineage>
        <taxon>unclassified sequences</taxon>
        <taxon>metagenomes</taxon>
        <taxon>ecological metagenomes</taxon>
    </lineage>
</organism>
<proteinExistence type="predicted"/>
<comment type="caution">
    <text evidence="2">The sequence shown here is derived from an EMBL/GenBank/DDBJ whole genome shotgun (WGS) entry which is preliminary data.</text>
</comment>
<name>A0A0F9UHK2_9ZZZZ</name>
<dbReference type="AlphaFoldDB" id="A0A0F9UHK2"/>
<keyword evidence="1" id="KW-0472">Membrane</keyword>